<keyword evidence="1" id="KW-0812">Transmembrane</keyword>
<feature type="non-terminal residue" evidence="2">
    <location>
        <position position="1"/>
    </location>
</feature>
<protein>
    <submittedName>
        <fullName evidence="2">Lipoprotein</fullName>
    </submittedName>
</protein>
<name>T0YYX2_9ZZZZ</name>
<dbReference type="AlphaFoldDB" id="T0YYX2"/>
<dbReference type="EMBL" id="AUZZ01007837">
    <property type="protein sequence ID" value="EQD40866.1"/>
    <property type="molecule type" value="Genomic_DNA"/>
</dbReference>
<organism evidence="2">
    <name type="scientific">mine drainage metagenome</name>
    <dbReference type="NCBI Taxonomy" id="410659"/>
    <lineage>
        <taxon>unclassified sequences</taxon>
        <taxon>metagenomes</taxon>
        <taxon>ecological metagenomes</taxon>
    </lineage>
</organism>
<sequence length="122" mass="12862">FAASPGIGIVALVVVAVSMGVSTIKVVVDANGLKVYYGPFGWPSSRISLARISQASAVDVRPMAWGGWGYRGSMRMLRRAAVVLRRGEGIRLDLADGKIFVVTVDDAETGAQLLNDLVKSAA</sequence>
<reference evidence="2" key="2">
    <citation type="journal article" date="2014" name="ISME J.">
        <title>Microbial stratification in low pH oxic and suboxic macroscopic growths along an acid mine drainage.</title>
        <authorList>
            <person name="Mendez-Garcia C."/>
            <person name="Mesa V."/>
            <person name="Sprenger R.R."/>
            <person name="Richter M."/>
            <person name="Diez M.S."/>
            <person name="Solano J."/>
            <person name="Bargiela R."/>
            <person name="Golyshina O.V."/>
            <person name="Manteca A."/>
            <person name="Ramos J.L."/>
            <person name="Gallego J.R."/>
            <person name="Llorente I."/>
            <person name="Martins Dos Santos V.A."/>
            <person name="Jensen O.N."/>
            <person name="Pelaez A.I."/>
            <person name="Sanchez J."/>
            <person name="Ferrer M."/>
        </authorList>
    </citation>
    <scope>NUCLEOTIDE SEQUENCE</scope>
</reference>
<evidence type="ECO:0000256" key="1">
    <source>
        <dbReference type="SAM" id="Phobius"/>
    </source>
</evidence>
<proteinExistence type="predicted"/>
<keyword evidence="2" id="KW-0449">Lipoprotein</keyword>
<keyword evidence="1" id="KW-1133">Transmembrane helix</keyword>
<evidence type="ECO:0000313" key="2">
    <source>
        <dbReference type="EMBL" id="EQD40866.1"/>
    </source>
</evidence>
<accession>T0YYX2</accession>
<gene>
    <name evidence="2" type="ORF">B2A_10889</name>
</gene>
<feature type="transmembrane region" description="Helical" evidence="1">
    <location>
        <begin position="6"/>
        <end position="28"/>
    </location>
</feature>
<reference evidence="2" key="1">
    <citation type="submission" date="2013-08" db="EMBL/GenBank/DDBJ databases">
        <authorList>
            <person name="Mendez C."/>
            <person name="Richter M."/>
            <person name="Ferrer M."/>
            <person name="Sanchez J."/>
        </authorList>
    </citation>
    <scope>NUCLEOTIDE SEQUENCE</scope>
</reference>
<keyword evidence="1" id="KW-0472">Membrane</keyword>
<comment type="caution">
    <text evidence="2">The sequence shown here is derived from an EMBL/GenBank/DDBJ whole genome shotgun (WGS) entry which is preliminary data.</text>
</comment>